<reference evidence="2 3" key="1">
    <citation type="journal article" date="2024" name="G3 (Bethesda)">
        <title>Genome assembly of Hibiscus sabdariffa L. provides insights into metabolisms of medicinal natural products.</title>
        <authorList>
            <person name="Kim T."/>
        </authorList>
    </citation>
    <scope>NUCLEOTIDE SEQUENCE [LARGE SCALE GENOMIC DNA]</scope>
    <source>
        <strain evidence="2">TK-2024</strain>
        <tissue evidence="2">Old leaves</tissue>
    </source>
</reference>
<dbReference type="EMBL" id="JBBPBN010000046">
    <property type="protein sequence ID" value="KAK8995306.1"/>
    <property type="molecule type" value="Genomic_DNA"/>
</dbReference>
<proteinExistence type="predicted"/>
<keyword evidence="3" id="KW-1185">Reference proteome</keyword>
<comment type="caution">
    <text evidence="2">The sequence shown here is derived from an EMBL/GenBank/DDBJ whole genome shotgun (WGS) entry which is preliminary data.</text>
</comment>
<accession>A0ABR2Q3N7</accession>
<evidence type="ECO:0000313" key="3">
    <source>
        <dbReference type="Proteomes" id="UP001396334"/>
    </source>
</evidence>
<sequence length="76" mass="8494">MGAGTPPPLSKTEDDPNISNSSSEKGDDCPFMACTGGWRPESIPSCDSRVYPVGIFRSWTRFFRTRRRSWVEKGPP</sequence>
<evidence type="ECO:0000256" key="1">
    <source>
        <dbReference type="SAM" id="MobiDB-lite"/>
    </source>
</evidence>
<gene>
    <name evidence="2" type="ORF">V6N11_069745</name>
</gene>
<organism evidence="2 3">
    <name type="scientific">Hibiscus sabdariffa</name>
    <name type="common">roselle</name>
    <dbReference type="NCBI Taxonomy" id="183260"/>
    <lineage>
        <taxon>Eukaryota</taxon>
        <taxon>Viridiplantae</taxon>
        <taxon>Streptophyta</taxon>
        <taxon>Embryophyta</taxon>
        <taxon>Tracheophyta</taxon>
        <taxon>Spermatophyta</taxon>
        <taxon>Magnoliopsida</taxon>
        <taxon>eudicotyledons</taxon>
        <taxon>Gunneridae</taxon>
        <taxon>Pentapetalae</taxon>
        <taxon>rosids</taxon>
        <taxon>malvids</taxon>
        <taxon>Malvales</taxon>
        <taxon>Malvaceae</taxon>
        <taxon>Malvoideae</taxon>
        <taxon>Hibiscus</taxon>
    </lineage>
</organism>
<name>A0ABR2Q3N7_9ROSI</name>
<dbReference type="Proteomes" id="UP001396334">
    <property type="component" value="Unassembled WGS sequence"/>
</dbReference>
<evidence type="ECO:0000313" key="2">
    <source>
        <dbReference type="EMBL" id="KAK8995306.1"/>
    </source>
</evidence>
<feature type="region of interest" description="Disordered" evidence="1">
    <location>
        <begin position="1"/>
        <end position="29"/>
    </location>
</feature>
<protein>
    <submittedName>
        <fullName evidence="2">Uncharacterized protein</fullName>
    </submittedName>
</protein>